<feature type="domain" description="Recombinase" evidence="8">
    <location>
        <begin position="163"/>
        <end position="282"/>
    </location>
</feature>
<dbReference type="GO" id="GO:0003677">
    <property type="term" value="F:DNA binding"/>
    <property type="evidence" value="ECO:0007669"/>
    <property type="project" value="UniProtKB-KW"/>
</dbReference>
<organism evidence="9 10">
    <name type="scientific">Paenibacillus albilobatus</name>
    <dbReference type="NCBI Taxonomy" id="2716884"/>
    <lineage>
        <taxon>Bacteria</taxon>
        <taxon>Bacillati</taxon>
        <taxon>Bacillota</taxon>
        <taxon>Bacilli</taxon>
        <taxon>Bacillales</taxon>
        <taxon>Paenibacillaceae</taxon>
        <taxon>Paenibacillus</taxon>
    </lineage>
</organism>
<feature type="domain" description="Resolvase/invertase-type recombinase catalytic" evidence="7">
    <location>
        <begin position="8"/>
        <end position="155"/>
    </location>
</feature>
<dbReference type="InterPro" id="IPR025827">
    <property type="entry name" value="Zn_ribbon_recom_dom"/>
</dbReference>
<evidence type="ECO:0000259" key="8">
    <source>
        <dbReference type="PROSITE" id="PS51737"/>
    </source>
</evidence>
<keyword evidence="2" id="KW-0238">DNA-binding</keyword>
<comment type="caution">
    <text evidence="9">The sequence shown here is derived from an EMBL/GenBank/DDBJ whole genome shotgun (WGS) entry which is preliminary data.</text>
</comment>
<dbReference type="GO" id="GO:0000150">
    <property type="term" value="F:DNA strand exchange activity"/>
    <property type="evidence" value="ECO:0007669"/>
    <property type="project" value="InterPro"/>
</dbReference>
<dbReference type="PROSITE" id="PS51737">
    <property type="entry name" value="RECOMBINASE_DNA_BIND"/>
    <property type="match status" value="1"/>
</dbReference>
<dbReference type="Pfam" id="PF13408">
    <property type="entry name" value="Zn_ribbon_recom"/>
    <property type="match status" value="1"/>
</dbReference>
<dbReference type="CDD" id="cd00338">
    <property type="entry name" value="Ser_Recombinase"/>
    <property type="match status" value="1"/>
</dbReference>
<dbReference type="PANTHER" id="PTHR30461:SF23">
    <property type="entry name" value="DNA RECOMBINASE-RELATED"/>
    <property type="match status" value="1"/>
</dbReference>
<evidence type="ECO:0000256" key="5">
    <source>
        <dbReference type="PROSITE-ProRule" id="PRU10137"/>
    </source>
</evidence>
<keyword evidence="10" id="KW-1185">Reference proteome</keyword>
<feature type="active site" description="O-(5'-phospho-DNA)-serine intermediate" evidence="4 5">
    <location>
        <position position="16"/>
    </location>
</feature>
<evidence type="ECO:0000256" key="2">
    <source>
        <dbReference type="ARBA" id="ARBA00023125"/>
    </source>
</evidence>
<dbReference type="SMART" id="SM00857">
    <property type="entry name" value="Resolvase"/>
    <property type="match status" value="1"/>
</dbReference>
<evidence type="ECO:0000256" key="1">
    <source>
        <dbReference type="ARBA" id="ARBA00022908"/>
    </source>
</evidence>
<dbReference type="PROSITE" id="PS00397">
    <property type="entry name" value="RECOMBINASES_1"/>
    <property type="match status" value="1"/>
</dbReference>
<evidence type="ECO:0000256" key="6">
    <source>
        <dbReference type="SAM" id="Coils"/>
    </source>
</evidence>
<dbReference type="Gene3D" id="3.90.1750.20">
    <property type="entry name" value="Putative Large Serine Recombinase, Chain B, Domain 2"/>
    <property type="match status" value="1"/>
</dbReference>
<dbReference type="AlphaFoldDB" id="A0A920CBB9"/>
<proteinExistence type="predicted"/>
<dbReference type="InterPro" id="IPR006119">
    <property type="entry name" value="Resolv_N"/>
</dbReference>
<keyword evidence="1" id="KW-0229">DNA integration</keyword>
<dbReference type="InterPro" id="IPR006118">
    <property type="entry name" value="Recombinase_CS"/>
</dbReference>
<evidence type="ECO:0000313" key="9">
    <source>
        <dbReference type="EMBL" id="GIO33205.1"/>
    </source>
</evidence>
<dbReference type="PANTHER" id="PTHR30461">
    <property type="entry name" value="DNA-INVERTASE FROM LAMBDOID PROPHAGE"/>
    <property type="match status" value="1"/>
</dbReference>
<name>A0A920CBB9_9BACL</name>
<dbReference type="SUPFAM" id="SSF53041">
    <property type="entry name" value="Resolvase-like"/>
    <property type="match status" value="1"/>
</dbReference>
<evidence type="ECO:0000313" key="10">
    <source>
        <dbReference type="Proteomes" id="UP000679779"/>
    </source>
</evidence>
<gene>
    <name evidence="9" type="primary">ccrB</name>
    <name evidence="9" type="ORF">J2TS6_43460</name>
</gene>
<dbReference type="InterPro" id="IPR038109">
    <property type="entry name" value="DNA_bind_recomb_sf"/>
</dbReference>
<keyword evidence="6" id="KW-0175">Coiled coil</keyword>
<dbReference type="InterPro" id="IPR011109">
    <property type="entry name" value="DNA_bind_recombinase_dom"/>
</dbReference>
<dbReference type="Proteomes" id="UP000679779">
    <property type="component" value="Unassembled WGS sequence"/>
</dbReference>
<dbReference type="Pfam" id="PF00239">
    <property type="entry name" value="Resolvase"/>
    <property type="match status" value="1"/>
</dbReference>
<reference evidence="9" key="1">
    <citation type="submission" date="2021-03" db="EMBL/GenBank/DDBJ databases">
        <title>Antimicrobial resistance genes in bacteria isolated from Japanese honey, and their potential for conferring macrolide and lincosamide resistance in the American foulbrood pathogen Paenibacillus larvae.</title>
        <authorList>
            <person name="Okamoto M."/>
            <person name="Kumagai M."/>
            <person name="Kanamori H."/>
            <person name="Takamatsu D."/>
        </authorList>
    </citation>
    <scope>NUCLEOTIDE SEQUENCE</scope>
    <source>
        <strain evidence="9">J2TS6</strain>
    </source>
</reference>
<dbReference type="RefSeq" id="WP_212958345.1">
    <property type="nucleotide sequence ID" value="NZ_BORQ01000005.1"/>
</dbReference>
<evidence type="ECO:0000256" key="4">
    <source>
        <dbReference type="PIRSR" id="PIRSR606118-50"/>
    </source>
</evidence>
<protein>
    <submittedName>
        <fullName evidence="9">Cassette chromosome recombinase B</fullName>
    </submittedName>
</protein>
<accession>A0A920CBB9</accession>
<dbReference type="Pfam" id="PF07508">
    <property type="entry name" value="Recombinase"/>
    <property type="match status" value="1"/>
</dbReference>
<dbReference type="PROSITE" id="PS51736">
    <property type="entry name" value="RECOMBINASES_3"/>
    <property type="match status" value="1"/>
</dbReference>
<feature type="coiled-coil region" evidence="6">
    <location>
        <begin position="373"/>
        <end position="400"/>
    </location>
</feature>
<dbReference type="EMBL" id="BORQ01000005">
    <property type="protein sequence ID" value="GIO33205.1"/>
    <property type="molecule type" value="Genomic_DNA"/>
</dbReference>
<keyword evidence="3" id="KW-0233">DNA recombination</keyword>
<dbReference type="GO" id="GO:0015074">
    <property type="term" value="P:DNA integration"/>
    <property type="evidence" value="ECO:0007669"/>
    <property type="project" value="UniProtKB-KW"/>
</dbReference>
<dbReference type="InterPro" id="IPR050639">
    <property type="entry name" value="SSR_resolvase"/>
</dbReference>
<dbReference type="InterPro" id="IPR036162">
    <property type="entry name" value="Resolvase-like_N_sf"/>
</dbReference>
<sequence>MVVKATMRAAIYIRVSTEEQANEGFSIEAQKRRLLSYADSQDWEVTEVYIDDGWSAKDLNRPEMKRMMKDVENHLFDVVLVYKLDRMTRSSIDCDQLLKLFEQHSVKFQSCTESFETRTATGRLFIRLVADIAQWERENIAERVRFGMEQMVLEGRRPGGPVPYGYEKDGKTIIPNERNTLRLLRKLYLEGDGLKTVALKLNNMGLLRRGRKWGAFTVWYALDNPYYAGKIRYGAKKSNGKYASRKKEGVVDLLLQDSDQQLVFTWEEYEEHQAEMKRRAFKGHSKVREYWFTGVLTCGKCGSKMSGRYHQNKRQDGSYKKILSYICTNRQEGKGCTMPMFRQELVEKLIMEHIESITLDNEQLQEIAVSAEMDDVKDQRILLEQELAKIRERRKKWQRMYADDLIDEDELRSHTADEKNNEQQILKLLSEMPQEPDYEASEPNNLLFRLPDLWDVLDDKEKHDLILDIFDNITLHTPLDRARGRKGKFIPASIESVTYK</sequence>
<evidence type="ECO:0000259" key="7">
    <source>
        <dbReference type="PROSITE" id="PS51736"/>
    </source>
</evidence>
<dbReference type="Gene3D" id="3.40.50.1390">
    <property type="entry name" value="Resolvase, N-terminal catalytic domain"/>
    <property type="match status" value="1"/>
</dbReference>
<evidence type="ECO:0000256" key="3">
    <source>
        <dbReference type="ARBA" id="ARBA00023172"/>
    </source>
</evidence>